<protein>
    <submittedName>
        <fullName evidence="1">Uncharacterized protein</fullName>
    </submittedName>
</protein>
<dbReference type="EMBL" id="QDKP01000059">
    <property type="protein sequence ID" value="PVM73296.1"/>
    <property type="molecule type" value="Genomic_DNA"/>
</dbReference>
<dbReference type="AlphaFoldDB" id="A0A2T9J0H0"/>
<dbReference type="RefSeq" id="WP_116569574.1">
    <property type="nucleotide sequence ID" value="NZ_QDKP01000059.1"/>
</dbReference>
<proteinExistence type="predicted"/>
<gene>
    <name evidence="1" type="ORF">DDF65_21280</name>
</gene>
<evidence type="ECO:0000313" key="2">
    <source>
        <dbReference type="Proteomes" id="UP000244913"/>
    </source>
</evidence>
<sequence>MAIWTIEVVNETGAAKDFFVYSEPPKVRFSGQAVAVHPCAWITYPGILPGDRRRSTFSESIVIFVDMSGAKPAPGVVLTGAASVHVDARARDRVDLLNDPAIFGPVEHNRSGYGTVSLHMPDRLDGGQLPPPSTIGLGKYGDSDMEVPIAGFPPQAGGVFVIEPSRRFHLAEGRPLRGETLALHPPSLVAVDFDQDKLTATIVARADGTFAVTYEPI</sequence>
<dbReference type="Proteomes" id="UP000244913">
    <property type="component" value="Unassembled WGS sequence"/>
</dbReference>
<evidence type="ECO:0000313" key="1">
    <source>
        <dbReference type="EMBL" id="PVM73296.1"/>
    </source>
</evidence>
<comment type="caution">
    <text evidence="1">The sequence shown here is derived from an EMBL/GenBank/DDBJ whole genome shotgun (WGS) entry which is preliminary data.</text>
</comment>
<name>A0A2T9J0H0_9CAUL</name>
<reference evidence="1 2" key="1">
    <citation type="submission" date="2018-04" db="EMBL/GenBank/DDBJ databases">
        <title>The genome sequence of Caulobacter sp. 736.</title>
        <authorList>
            <person name="Gao J."/>
            <person name="Sun J."/>
        </authorList>
    </citation>
    <scope>NUCLEOTIDE SEQUENCE [LARGE SCALE GENOMIC DNA]</scope>
    <source>
        <strain evidence="1 2">736</strain>
    </source>
</reference>
<keyword evidence="2" id="KW-1185">Reference proteome</keyword>
<organism evidence="1 2">
    <name type="scientific">Caulobacter radicis</name>
    <dbReference type="NCBI Taxonomy" id="2172650"/>
    <lineage>
        <taxon>Bacteria</taxon>
        <taxon>Pseudomonadati</taxon>
        <taxon>Pseudomonadota</taxon>
        <taxon>Alphaproteobacteria</taxon>
        <taxon>Caulobacterales</taxon>
        <taxon>Caulobacteraceae</taxon>
        <taxon>Caulobacter</taxon>
    </lineage>
</organism>
<accession>A0A2T9J0H0</accession>